<dbReference type="SMART" id="SM00485">
    <property type="entry name" value="XPGN"/>
    <property type="match status" value="1"/>
</dbReference>
<evidence type="ECO:0000256" key="2">
    <source>
        <dbReference type="ARBA" id="ARBA00022801"/>
    </source>
</evidence>
<dbReference type="GeneID" id="101849576"/>
<dbReference type="Proteomes" id="UP000694888">
    <property type="component" value="Unplaced"/>
</dbReference>
<dbReference type="RefSeq" id="XP_005089755.1">
    <property type="nucleotide sequence ID" value="XM_005089698.3"/>
</dbReference>
<feature type="domain" description="XPG-I" evidence="4">
    <location>
        <begin position="104"/>
        <end position="176"/>
    </location>
</feature>
<proteinExistence type="predicted"/>
<evidence type="ECO:0000259" key="5">
    <source>
        <dbReference type="SMART" id="SM00485"/>
    </source>
</evidence>
<keyword evidence="1" id="KW-0540">Nuclease</keyword>
<dbReference type="InterPro" id="IPR036279">
    <property type="entry name" value="5-3_exonuclease_C_sf"/>
</dbReference>
<dbReference type="PANTHER" id="PTHR11081:SF59">
    <property type="entry name" value="FI23547P1"/>
    <property type="match status" value="1"/>
</dbReference>
<dbReference type="PRINTS" id="PR00853">
    <property type="entry name" value="XPGRADSUPER"/>
</dbReference>
<dbReference type="Pfam" id="PF00867">
    <property type="entry name" value="XPG_I"/>
    <property type="match status" value="1"/>
</dbReference>
<evidence type="ECO:0000313" key="7">
    <source>
        <dbReference type="RefSeq" id="XP_005089755.1"/>
    </source>
</evidence>
<sequence length="495" mass="55609">MGVVGLWDIVDAVKEDVNLSECSGKRFAVDLSAWIVQCSSSVTAPRVPSPDFCRRNIFHRSLNLVTYGISLVFVMDGPVAPLLKKRKRGQEYYKSALQYKELLTAMGFPVIDSVGEAEKMCAELDRMKVVDGVLTEDGDALIYGAQNVYKGLFKESNKEYTATKYSMSDITARLGLTQKDLIAFALLSKGDFCDGVPGIGKSKFIDLVKEMKKNNVEDVLDRLLLWKDNERLSALEDLQRSLKGIRKSKHCTKCHHEGLMSAHGKSGCETCQLNVDCRERNEWKAESGEKYPECPCNYHKKEAEIMPYQTELKIRATALSVKQFPEQGVKEEYLNCIQDIRGELNTTMQLPDFKAVCDRMSGNFPSAASTLSHMLPAYTMLALHGKLADMEIKPLSIIKSCVKNFRPQFRVNWEKSGIKNLPSGDSSSYEFKVPAPLFEKKYPALVKQYNSNSKKSSQTGAAETGKRKGKVEEGNKRVTDFFQVVKSQKTRETKD</sequence>
<accession>A0ABM0JBC8</accession>
<dbReference type="SUPFAM" id="SSF88723">
    <property type="entry name" value="PIN domain-like"/>
    <property type="match status" value="1"/>
</dbReference>
<evidence type="ECO:0000259" key="4">
    <source>
        <dbReference type="SMART" id="SM00484"/>
    </source>
</evidence>
<keyword evidence="6" id="KW-1185">Reference proteome</keyword>
<evidence type="ECO:0000256" key="3">
    <source>
        <dbReference type="SAM" id="MobiDB-lite"/>
    </source>
</evidence>
<keyword evidence="2" id="KW-0378">Hydrolase</keyword>
<organism evidence="6 7">
    <name type="scientific">Aplysia californica</name>
    <name type="common">California sea hare</name>
    <dbReference type="NCBI Taxonomy" id="6500"/>
    <lineage>
        <taxon>Eukaryota</taxon>
        <taxon>Metazoa</taxon>
        <taxon>Spiralia</taxon>
        <taxon>Lophotrochozoa</taxon>
        <taxon>Mollusca</taxon>
        <taxon>Gastropoda</taxon>
        <taxon>Heterobranchia</taxon>
        <taxon>Euthyneura</taxon>
        <taxon>Tectipleura</taxon>
        <taxon>Aplysiida</taxon>
        <taxon>Aplysioidea</taxon>
        <taxon>Aplysiidae</taxon>
        <taxon>Aplysia</taxon>
    </lineage>
</organism>
<dbReference type="PANTHER" id="PTHR11081">
    <property type="entry name" value="FLAP ENDONUCLEASE FAMILY MEMBER"/>
    <property type="match status" value="1"/>
</dbReference>
<dbReference type="Pfam" id="PF00752">
    <property type="entry name" value="XPG_N"/>
    <property type="match status" value="1"/>
</dbReference>
<feature type="region of interest" description="Disordered" evidence="3">
    <location>
        <begin position="449"/>
        <end position="475"/>
    </location>
</feature>
<dbReference type="SUPFAM" id="SSF47807">
    <property type="entry name" value="5' to 3' exonuclease, C-terminal subdomain"/>
    <property type="match status" value="1"/>
</dbReference>
<evidence type="ECO:0000313" key="6">
    <source>
        <dbReference type="Proteomes" id="UP000694888"/>
    </source>
</evidence>
<feature type="domain" description="XPG N-terminal" evidence="5">
    <location>
        <begin position="1"/>
        <end position="98"/>
    </location>
</feature>
<dbReference type="Gene3D" id="1.10.150.20">
    <property type="entry name" value="5' to 3' exonuclease, C-terminal subdomain"/>
    <property type="match status" value="1"/>
</dbReference>
<protein>
    <submittedName>
        <fullName evidence="7">Flap endonuclease GEN homolog 1 isoform X1</fullName>
    </submittedName>
</protein>
<reference evidence="7" key="1">
    <citation type="submission" date="2025-08" db="UniProtKB">
        <authorList>
            <consortium name="RefSeq"/>
        </authorList>
    </citation>
    <scope>IDENTIFICATION</scope>
</reference>
<dbReference type="InterPro" id="IPR006084">
    <property type="entry name" value="XPG/Rad2"/>
</dbReference>
<dbReference type="InterPro" id="IPR006086">
    <property type="entry name" value="XPG-I_dom"/>
</dbReference>
<name>A0ABM0JBC8_APLCA</name>
<dbReference type="InterPro" id="IPR006085">
    <property type="entry name" value="XPG_DNA_repair_N"/>
</dbReference>
<dbReference type="GO" id="GO:0004519">
    <property type="term" value="F:endonuclease activity"/>
    <property type="evidence" value="ECO:0007669"/>
    <property type="project" value="UniProtKB-KW"/>
</dbReference>
<keyword evidence="7" id="KW-0255">Endonuclease</keyword>
<dbReference type="SMART" id="SM00484">
    <property type="entry name" value="XPGI"/>
    <property type="match status" value="1"/>
</dbReference>
<gene>
    <name evidence="7" type="primary">LOC101849576</name>
</gene>
<dbReference type="Gene3D" id="3.40.50.1010">
    <property type="entry name" value="5'-nuclease"/>
    <property type="match status" value="2"/>
</dbReference>
<evidence type="ECO:0000256" key="1">
    <source>
        <dbReference type="ARBA" id="ARBA00022722"/>
    </source>
</evidence>
<dbReference type="InterPro" id="IPR029060">
    <property type="entry name" value="PIN-like_dom_sf"/>
</dbReference>
<feature type="compositionally biased region" description="Basic and acidic residues" evidence="3">
    <location>
        <begin position="464"/>
        <end position="475"/>
    </location>
</feature>